<evidence type="ECO:0000313" key="4">
    <source>
        <dbReference type="Proteomes" id="UP001165962"/>
    </source>
</evidence>
<accession>A0ABX0J9E6</accession>
<organism evidence="3 4">
    <name type="scientific">Paenibacillus agricola</name>
    <dbReference type="NCBI Taxonomy" id="2716264"/>
    <lineage>
        <taxon>Bacteria</taxon>
        <taxon>Bacillati</taxon>
        <taxon>Bacillota</taxon>
        <taxon>Bacilli</taxon>
        <taxon>Bacillales</taxon>
        <taxon>Paenibacillaceae</taxon>
        <taxon>Paenibacillus</taxon>
    </lineage>
</organism>
<feature type="region of interest" description="Disordered" evidence="1">
    <location>
        <begin position="446"/>
        <end position="514"/>
    </location>
</feature>
<dbReference type="GO" id="GO:0004386">
    <property type="term" value="F:helicase activity"/>
    <property type="evidence" value="ECO:0007669"/>
    <property type="project" value="UniProtKB-KW"/>
</dbReference>
<comment type="caution">
    <text evidence="3">The sequence shown here is derived from an EMBL/GenBank/DDBJ whole genome shotgun (WGS) entry which is preliminary data.</text>
</comment>
<proteinExistence type="predicted"/>
<evidence type="ECO:0000313" key="3">
    <source>
        <dbReference type="EMBL" id="NHN30375.1"/>
    </source>
</evidence>
<dbReference type="Proteomes" id="UP001165962">
    <property type="component" value="Unassembled WGS sequence"/>
</dbReference>
<keyword evidence="3" id="KW-0347">Helicase</keyword>
<dbReference type="RefSeq" id="WP_166149300.1">
    <property type="nucleotide sequence ID" value="NZ_JAAOIW010000003.1"/>
</dbReference>
<dbReference type="InterPro" id="IPR058660">
    <property type="entry name" value="WHD_DnaB"/>
</dbReference>
<keyword evidence="3" id="KW-0378">Hydrolase</keyword>
<dbReference type="Pfam" id="PF25888">
    <property type="entry name" value="WHD_DnaB"/>
    <property type="match status" value="1"/>
</dbReference>
<keyword evidence="3" id="KW-0547">Nucleotide-binding</keyword>
<sequence>MRITNMHHFSEYHRFYVVRDFSLSGIDMKMLSTIYQPMVGAYAISLFHTLFLQLAMDKVGCSSTEQQRKLFLSLELETGERGRKFFIEQTSKLEAIGLLKTTRKFAEASDDYVYVYTLHAPLLPNEFFKNQHLTLLLRDKVGKYMIYSLRDELLQLEPDELKSANEENLSVPFYELFHLNSQAIDLEMEQAFFETASTKPAEAKLEIVNKGFQYADIILHFPRESGNRVFVEQLKYEPEQMGQINYVAKKYGLYLTDICRLLDEDGVFDPHGELMLELLQHKANLVFRQDKKRGEERGRYLAKVEQQQVRGAGVQAKDGNGEAATDKTVEMEFYLQVPDIFQGECNQHQYNYILRNEPYRFLLEKIFSKGTVPDGLLDTLAKVDLNYGLKEEVINVMIHYLYMNKRSWSKASIEFSVTDMLAKQVNSYEQAVQYIREQAKYMESKSAAAAPRTGARASGSTGAAGQRSNYARGTGRQKPLLPTVEDKPVTAAASRSAEEREAMRRRAQMLDGKV</sequence>
<gene>
    <name evidence="3" type="ORF">G9U52_11075</name>
</gene>
<evidence type="ECO:0000259" key="2">
    <source>
        <dbReference type="Pfam" id="PF25888"/>
    </source>
</evidence>
<evidence type="ECO:0000256" key="1">
    <source>
        <dbReference type="SAM" id="MobiDB-lite"/>
    </source>
</evidence>
<feature type="domain" description="Replicative helicase loading/DNA remodeling protein DnaB N-terminal winged helix" evidence="2">
    <location>
        <begin position="13"/>
        <end position="183"/>
    </location>
</feature>
<name>A0ABX0J9E6_9BACL</name>
<reference evidence="3" key="1">
    <citation type="submission" date="2020-03" db="EMBL/GenBank/DDBJ databases">
        <title>Draft sequencing of Paenibacilllus sp. S3N08.</title>
        <authorList>
            <person name="Kim D.-U."/>
        </authorList>
    </citation>
    <scope>NUCLEOTIDE SEQUENCE</scope>
    <source>
        <strain evidence="3">S3N08</strain>
    </source>
</reference>
<dbReference type="EMBL" id="JAAOIW010000003">
    <property type="protein sequence ID" value="NHN30375.1"/>
    <property type="molecule type" value="Genomic_DNA"/>
</dbReference>
<keyword evidence="3" id="KW-0067">ATP-binding</keyword>
<feature type="compositionally biased region" description="Low complexity" evidence="1">
    <location>
        <begin position="446"/>
        <end position="465"/>
    </location>
</feature>
<protein>
    <submittedName>
        <fullName evidence="3">Helicase DnaB</fullName>
    </submittedName>
</protein>
<keyword evidence="4" id="KW-1185">Reference proteome</keyword>